<comment type="caution">
    <text evidence="4">The sequence shown here is derived from an EMBL/GenBank/DDBJ whole genome shotgun (WGS) entry which is preliminary data.</text>
</comment>
<dbReference type="Gene3D" id="1.10.357.10">
    <property type="entry name" value="Tetracycline Repressor, domain 2"/>
    <property type="match status" value="1"/>
</dbReference>
<evidence type="ECO:0000259" key="3">
    <source>
        <dbReference type="PROSITE" id="PS50977"/>
    </source>
</evidence>
<feature type="domain" description="HTH tetR-type" evidence="3">
    <location>
        <begin position="10"/>
        <end position="70"/>
    </location>
</feature>
<feature type="DNA-binding region" description="H-T-H motif" evidence="2">
    <location>
        <begin position="33"/>
        <end position="52"/>
    </location>
</feature>
<dbReference type="GO" id="GO:0006355">
    <property type="term" value="P:regulation of DNA-templated transcription"/>
    <property type="evidence" value="ECO:0007669"/>
    <property type="project" value="UniProtKB-ARBA"/>
</dbReference>
<dbReference type="SUPFAM" id="SSF48498">
    <property type="entry name" value="Tetracyclin repressor-like, C-terminal domain"/>
    <property type="match status" value="1"/>
</dbReference>
<dbReference type="PANTHER" id="PTHR30328:SF54">
    <property type="entry name" value="HTH-TYPE TRANSCRIPTIONAL REPRESSOR SCO4008"/>
    <property type="match status" value="1"/>
</dbReference>
<dbReference type="PANTHER" id="PTHR30328">
    <property type="entry name" value="TRANSCRIPTIONAL REPRESSOR"/>
    <property type="match status" value="1"/>
</dbReference>
<dbReference type="InterPro" id="IPR041467">
    <property type="entry name" value="Sco4008_C"/>
</dbReference>
<evidence type="ECO:0000256" key="1">
    <source>
        <dbReference type="ARBA" id="ARBA00023125"/>
    </source>
</evidence>
<sequence length="190" mass="20449">MAPFTPPAADAVRARLLDAARDEFAAHGLAGAKLERITAATASNKAQVFHYFGSKEGLFDALVEQVVSGVLDEVPLDTDDLPSWAGRLHDVFVERPWVQRLAAWHRLERGDAAPIETLVARNADTVAAVEHAQRAGVLPRRYRPAVLLGLVLHTAGFWSAVDPESAPGVAAVAPVRRRQVVVDAVSALVR</sequence>
<organism evidence="4">
    <name type="scientific">Neobacillus citreus</name>
    <dbReference type="NCBI Taxonomy" id="2833578"/>
    <lineage>
        <taxon>Bacteria</taxon>
        <taxon>Bacillati</taxon>
        <taxon>Bacillota</taxon>
        <taxon>Bacilli</taxon>
        <taxon>Bacillales</taxon>
        <taxon>Bacillaceae</taxon>
        <taxon>Neobacillus</taxon>
    </lineage>
</organism>
<name>A0A942YED8_9BACI</name>
<dbReference type="EMBL" id="JAGYPE010000008">
    <property type="protein sequence ID" value="MBS4187598.1"/>
    <property type="molecule type" value="Genomic_DNA"/>
</dbReference>
<dbReference type="Pfam" id="PF00440">
    <property type="entry name" value="TetR_N"/>
    <property type="match status" value="1"/>
</dbReference>
<accession>A0A942YED8</accession>
<reference evidence="4" key="1">
    <citation type="submission" date="2021-05" db="EMBL/GenBank/DDBJ databases">
        <title>Novel Bacillus species.</title>
        <authorList>
            <person name="Liu G."/>
        </authorList>
    </citation>
    <scope>NUCLEOTIDE SEQUENCE</scope>
    <source>
        <strain evidence="4">FJAT-50051</strain>
    </source>
</reference>
<dbReference type="InterPro" id="IPR009057">
    <property type="entry name" value="Homeodomain-like_sf"/>
</dbReference>
<dbReference type="InterPro" id="IPR050109">
    <property type="entry name" value="HTH-type_TetR-like_transc_reg"/>
</dbReference>
<evidence type="ECO:0000256" key="2">
    <source>
        <dbReference type="PROSITE-ProRule" id="PRU00335"/>
    </source>
</evidence>
<evidence type="ECO:0000313" key="4">
    <source>
        <dbReference type="EMBL" id="MBS4187598.1"/>
    </source>
</evidence>
<dbReference type="AlphaFoldDB" id="A0A942YED8"/>
<dbReference type="SUPFAM" id="SSF46689">
    <property type="entry name" value="Homeodomain-like"/>
    <property type="match status" value="1"/>
</dbReference>
<dbReference type="PROSITE" id="PS50977">
    <property type="entry name" value="HTH_TETR_2"/>
    <property type="match status" value="1"/>
</dbReference>
<protein>
    <submittedName>
        <fullName evidence="4">TetR family transcriptional regulator</fullName>
    </submittedName>
</protein>
<dbReference type="GO" id="GO:0003677">
    <property type="term" value="F:DNA binding"/>
    <property type="evidence" value="ECO:0007669"/>
    <property type="project" value="UniProtKB-UniRule"/>
</dbReference>
<dbReference type="InterPro" id="IPR036271">
    <property type="entry name" value="Tet_transcr_reg_TetR-rel_C_sf"/>
</dbReference>
<dbReference type="InterPro" id="IPR001647">
    <property type="entry name" value="HTH_TetR"/>
</dbReference>
<proteinExistence type="predicted"/>
<dbReference type="Pfam" id="PF17926">
    <property type="entry name" value="TetR_C_21"/>
    <property type="match status" value="1"/>
</dbReference>
<dbReference type="PRINTS" id="PR00455">
    <property type="entry name" value="HTHTETR"/>
</dbReference>
<keyword evidence="1 2" id="KW-0238">DNA-binding</keyword>
<gene>
    <name evidence="4" type="ORF">KHB02_40185</name>
</gene>